<evidence type="ECO:0000313" key="1">
    <source>
        <dbReference type="EMBL" id="CAG9796433.1"/>
    </source>
</evidence>
<evidence type="ECO:0000313" key="2">
    <source>
        <dbReference type="Proteomes" id="UP001153714"/>
    </source>
</evidence>
<organism evidence="1 2">
    <name type="scientific">Diatraea saccharalis</name>
    <name type="common">sugarcane borer</name>
    <dbReference type="NCBI Taxonomy" id="40085"/>
    <lineage>
        <taxon>Eukaryota</taxon>
        <taxon>Metazoa</taxon>
        <taxon>Ecdysozoa</taxon>
        <taxon>Arthropoda</taxon>
        <taxon>Hexapoda</taxon>
        <taxon>Insecta</taxon>
        <taxon>Pterygota</taxon>
        <taxon>Neoptera</taxon>
        <taxon>Endopterygota</taxon>
        <taxon>Lepidoptera</taxon>
        <taxon>Glossata</taxon>
        <taxon>Ditrysia</taxon>
        <taxon>Pyraloidea</taxon>
        <taxon>Crambidae</taxon>
        <taxon>Crambinae</taxon>
        <taxon>Diatraea</taxon>
    </lineage>
</organism>
<name>A0A9N9WM64_9NEOP</name>
<keyword evidence="2" id="KW-1185">Reference proteome</keyword>
<sequence length="942" mass="107258">MENSTYPGTDTEYSNTCELQSNTSQGLNLVENWLNLTIEDEISRGSKLRNEKSRNCPPRTECRLVDINNSKTVYDRNLNYRAKSNSRCWTQQSSYGYNPQAFSCSPTRTLSNKSKSAARCSLRIAELAVPTKRQCIETWRTKCDILPPFMVERLKQQVMDEKPLIHITDAVNCFKRTKSKSTKSSKRQRTFVRDNKINNERMLELRKLCAIFGKKIAQKLITPQNIKLNPELDKISKIVADELANIMKSGKVYNDNVGNKMQAEISEKIAVWVGTILEDTTYKLLEEDLRDLEEEEGPVLDFIDDVIDNVMKICNPQLEGIVLDNYSENKSHASSEDRDMNIASPLALENNEYNTPFLHENILNETKDNITDNKGNSNNVTTGQIQNEFNKNSDTIITDDSNKDEPNIQLVNKSGISDVVDKETISDTDENEEQPHSNNVQIQENSELKSIPEIIHLDDDTAALEGLSLNNLEASKLNKVSDVVGIFTEESYDDKDKKVQFSDLDSGIRGRNQQLNKSGSQALVQQIDTVPSLTSAHIKPKIVLSPPNKNLLSDLDESWPKDLVNPVPKATANISRSVTSLGNIVENEEKLSAIIIENGLQKDLKSILDNNLSKPDYEERNADKKYGELAKDKITNQNLDDTVVSPTNRSQEQKGEYKGNVLGTLNESTNELFIKPYETEAGRTIGIVDKDRNQKHDVPIESSANDNNANAPQKARLLSINASHPIEKTTKCEESGTSATNIIYQAVQQKMNSSYTLPGHKFDYKVNPNTLPSWLRHDRGRGEPSEDSIDGQYTSKKKLKENEIRIWCKDLERMFANLDLWNSWLETTCKNILFLKQKRDYSELSKSLITHTRRKYAREWLTLKKNIDKDSILWTKMNQRANDKLQNYKARCSLEEKSQAQPHPRFIFNNKMIMEAMEDIDRISFWIHRSGSVLSSLLYAYT</sequence>
<dbReference type="OrthoDB" id="7482279at2759"/>
<accession>A0A9N9WM64</accession>
<reference evidence="1" key="2">
    <citation type="submission" date="2022-10" db="EMBL/GenBank/DDBJ databases">
        <authorList>
            <consortium name="ENA_rothamsted_submissions"/>
            <consortium name="culmorum"/>
            <person name="King R."/>
        </authorList>
    </citation>
    <scope>NUCLEOTIDE SEQUENCE</scope>
</reference>
<protein>
    <submittedName>
        <fullName evidence="1">Uncharacterized protein</fullName>
    </submittedName>
</protein>
<proteinExistence type="predicted"/>
<reference evidence="1" key="1">
    <citation type="submission" date="2021-12" db="EMBL/GenBank/DDBJ databases">
        <authorList>
            <person name="King R."/>
        </authorList>
    </citation>
    <scope>NUCLEOTIDE SEQUENCE</scope>
</reference>
<dbReference type="EMBL" id="OU893340">
    <property type="protein sequence ID" value="CAG9796433.1"/>
    <property type="molecule type" value="Genomic_DNA"/>
</dbReference>
<dbReference type="Proteomes" id="UP001153714">
    <property type="component" value="Chromosome 9"/>
</dbReference>
<gene>
    <name evidence="1" type="ORF">DIATSA_LOCUS13626</name>
</gene>
<dbReference type="AlphaFoldDB" id="A0A9N9WM64"/>